<evidence type="ECO:0000313" key="1">
    <source>
        <dbReference type="EMBL" id="KAG0572537.1"/>
    </source>
</evidence>
<protein>
    <submittedName>
        <fullName evidence="1">Uncharacterized protein</fullName>
    </submittedName>
</protein>
<organism evidence="1 2">
    <name type="scientific">Ceratodon purpureus</name>
    <name type="common">Fire moss</name>
    <name type="synonym">Dicranum purpureum</name>
    <dbReference type="NCBI Taxonomy" id="3225"/>
    <lineage>
        <taxon>Eukaryota</taxon>
        <taxon>Viridiplantae</taxon>
        <taxon>Streptophyta</taxon>
        <taxon>Embryophyta</taxon>
        <taxon>Bryophyta</taxon>
        <taxon>Bryophytina</taxon>
        <taxon>Bryopsida</taxon>
        <taxon>Dicranidae</taxon>
        <taxon>Pseudoditrichales</taxon>
        <taxon>Ditrichaceae</taxon>
        <taxon>Ceratodon</taxon>
    </lineage>
</organism>
<proteinExistence type="predicted"/>
<sequence length="46" mass="5578">MGTKKNRHARHAVSTRRELRLMGSERREIEIQETRKEERLQVYRAA</sequence>
<keyword evidence="2" id="KW-1185">Reference proteome</keyword>
<accession>A0A8T0HP11</accession>
<evidence type="ECO:0000313" key="2">
    <source>
        <dbReference type="Proteomes" id="UP000822688"/>
    </source>
</evidence>
<comment type="caution">
    <text evidence="1">The sequence shown here is derived from an EMBL/GenBank/DDBJ whole genome shotgun (WGS) entry which is preliminary data.</text>
</comment>
<name>A0A8T0HP11_CERPU</name>
<dbReference type="EMBL" id="CM026426">
    <property type="protein sequence ID" value="KAG0572537.1"/>
    <property type="molecule type" value="Genomic_DNA"/>
</dbReference>
<dbReference type="Proteomes" id="UP000822688">
    <property type="component" value="Chromosome V"/>
</dbReference>
<gene>
    <name evidence="1" type="ORF">KC19_VG103600</name>
</gene>
<dbReference type="AlphaFoldDB" id="A0A8T0HP11"/>
<reference evidence="1" key="1">
    <citation type="submission" date="2020-06" db="EMBL/GenBank/DDBJ databases">
        <title>WGS assembly of Ceratodon purpureus strain R40.</title>
        <authorList>
            <person name="Carey S.B."/>
            <person name="Jenkins J."/>
            <person name="Shu S."/>
            <person name="Lovell J.T."/>
            <person name="Sreedasyam A."/>
            <person name="Maumus F."/>
            <person name="Tiley G.P."/>
            <person name="Fernandez-Pozo N."/>
            <person name="Barry K."/>
            <person name="Chen C."/>
            <person name="Wang M."/>
            <person name="Lipzen A."/>
            <person name="Daum C."/>
            <person name="Saski C.A."/>
            <person name="Payton A.C."/>
            <person name="Mcbreen J.C."/>
            <person name="Conrad R.E."/>
            <person name="Kollar L.M."/>
            <person name="Olsson S."/>
            <person name="Huttunen S."/>
            <person name="Landis J.B."/>
            <person name="Wickett N.J."/>
            <person name="Johnson M.G."/>
            <person name="Rensing S.A."/>
            <person name="Grimwood J."/>
            <person name="Schmutz J."/>
            <person name="Mcdaniel S.F."/>
        </authorList>
    </citation>
    <scope>NUCLEOTIDE SEQUENCE</scope>
    <source>
        <strain evidence="1">R40</strain>
    </source>
</reference>